<comment type="caution">
    <text evidence="1">The sequence shown here is derived from an EMBL/GenBank/DDBJ whole genome shotgun (WGS) entry which is preliminary data.</text>
</comment>
<reference evidence="1" key="1">
    <citation type="journal article" date="2014" name="Front. Microbiol.">
        <title>High frequency of phylogenetically diverse reductive dehalogenase-homologous genes in deep subseafloor sedimentary metagenomes.</title>
        <authorList>
            <person name="Kawai M."/>
            <person name="Futagami T."/>
            <person name="Toyoda A."/>
            <person name="Takaki Y."/>
            <person name="Nishi S."/>
            <person name="Hori S."/>
            <person name="Arai W."/>
            <person name="Tsubouchi T."/>
            <person name="Morono Y."/>
            <person name="Uchiyama I."/>
            <person name="Ito T."/>
            <person name="Fujiyama A."/>
            <person name="Inagaki F."/>
            <person name="Takami H."/>
        </authorList>
    </citation>
    <scope>NUCLEOTIDE SEQUENCE</scope>
    <source>
        <strain evidence="1">Expedition CK06-06</strain>
    </source>
</reference>
<dbReference type="Gene3D" id="3.40.50.280">
    <property type="entry name" value="Cobalamin-binding domain"/>
    <property type="match status" value="1"/>
</dbReference>
<protein>
    <recommendedName>
        <fullName evidence="2">B12-binding domain-containing protein</fullName>
    </recommendedName>
</protein>
<gene>
    <name evidence="1" type="ORF">S03H2_08632</name>
</gene>
<dbReference type="EMBL" id="BARU01004228">
    <property type="protein sequence ID" value="GAH19048.1"/>
    <property type="molecule type" value="Genomic_DNA"/>
</dbReference>
<organism evidence="1">
    <name type="scientific">marine sediment metagenome</name>
    <dbReference type="NCBI Taxonomy" id="412755"/>
    <lineage>
        <taxon>unclassified sequences</taxon>
        <taxon>metagenomes</taxon>
        <taxon>ecological metagenomes</taxon>
    </lineage>
</organism>
<evidence type="ECO:0008006" key="2">
    <source>
        <dbReference type="Google" id="ProtNLM"/>
    </source>
</evidence>
<proteinExistence type="predicted"/>
<accession>X1FE87</accession>
<feature type="non-terminal residue" evidence="1">
    <location>
        <position position="1"/>
    </location>
</feature>
<evidence type="ECO:0000313" key="1">
    <source>
        <dbReference type="EMBL" id="GAH19048.1"/>
    </source>
</evidence>
<dbReference type="AlphaFoldDB" id="X1FE87"/>
<sequence length="36" mass="3866">FVEAVKVDQPDIVGMSALLTTTMVNIHSCMHCSSSN</sequence>
<name>X1FE87_9ZZZZ</name>